<dbReference type="OrthoDB" id="7847955at2"/>
<dbReference type="Pfam" id="PF08282">
    <property type="entry name" value="Hydrolase_3"/>
    <property type="match status" value="1"/>
</dbReference>
<dbReference type="GO" id="GO:0005829">
    <property type="term" value="C:cytosol"/>
    <property type="evidence" value="ECO:0007669"/>
    <property type="project" value="TreeGrafter"/>
</dbReference>
<dbReference type="InterPro" id="IPR006379">
    <property type="entry name" value="HAD-SF_hydro_IIB"/>
</dbReference>
<protein>
    <submittedName>
        <fullName evidence="1">HAD family phosphatase</fullName>
    </submittedName>
</protein>
<accession>A0A5R9J6X7</accession>
<dbReference type="NCBIfam" id="TIGR01484">
    <property type="entry name" value="HAD-SF-IIB"/>
    <property type="match status" value="1"/>
</dbReference>
<comment type="caution">
    <text evidence="1">The sequence shown here is derived from an EMBL/GenBank/DDBJ whole genome shotgun (WGS) entry which is preliminary data.</text>
</comment>
<keyword evidence="2" id="KW-1185">Reference proteome</keyword>
<dbReference type="NCBIfam" id="TIGR00099">
    <property type="entry name" value="Cof-subfamily"/>
    <property type="match status" value="1"/>
</dbReference>
<dbReference type="AlphaFoldDB" id="A0A5R9J6X7"/>
<name>A0A5R9J6X7_9PROT</name>
<dbReference type="Gene3D" id="3.30.1240.10">
    <property type="match status" value="1"/>
</dbReference>
<dbReference type="InterPro" id="IPR023214">
    <property type="entry name" value="HAD_sf"/>
</dbReference>
<dbReference type="EMBL" id="VCDI01000004">
    <property type="protein sequence ID" value="TLU72247.1"/>
    <property type="molecule type" value="Genomic_DNA"/>
</dbReference>
<dbReference type="InterPro" id="IPR000150">
    <property type="entry name" value="Cof"/>
</dbReference>
<dbReference type="GO" id="GO:0016791">
    <property type="term" value="F:phosphatase activity"/>
    <property type="evidence" value="ECO:0007669"/>
    <property type="project" value="TreeGrafter"/>
</dbReference>
<dbReference type="InterPro" id="IPR036412">
    <property type="entry name" value="HAD-like_sf"/>
</dbReference>
<gene>
    <name evidence="1" type="ORF">FE263_12600</name>
</gene>
<dbReference type="PANTHER" id="PTHR10000:SF8">
    <property type="entry name" value="HAD SUPERFAMILY HYDROLASE-LIKE, TYPE 3"/>
    <property type="match status" value="1"/>
</dbReference>
<dbReference type="PROSITE" id="PS01228">
    <property type="entry name" value="COF_1"/>
    <property type="match status" value="1"/>
</dbReference>
<dbReference type="CDD" id="cd07516">
    <property type="entry name" value="HAD_Pase"/>
    <property type="match status" value="1"/>
</dbReference>
<organism evidence="1 2">
    <name type="scientific">Lichenicoccus roseus</name>
    <dbReference type="NCBI Taxonomy" id="2683649"/>
    <lineage>
        <taxon>Bacteria</taxon>
        <taxon>Pseudomonadati</taxon>
        <taxon>Pseudomonadota</taxon>
        <taxon>Alphaproteobacteria</taxon>
        <taxon>Acetobacterales</taxon>
        <taxon>Acetobacteraceae</taxon>
        <taxon>Lichenicoccus</taxon>
    </lineage>
</organism>
<dbReference type="SFLD" id="SFLDG01140">
    <property type="entry name" value="C2.B:_Phosphomannomutase_and_P"/>
    <property type="match status" value="1"/>
</dbReference>
<sequence>MLDDKTLQPGRTDPSSRIRLLVSDIDGTLVTRTKDLTRAALRAAGQLREAGIRLALVSSRPARGMDMFLAPLAIDTPRAGLNGGEILAPDGSLVAAMALDPEVAQIVVETLDEHGVDSWLFAEGRWLIRRPEGAYVAQEHRAVRLEPVVVDSFANHYHRIGKIMGSSADYHLLERVERHVQSLLGERVNAHRSQSYYLDVTHPDANKGNAALRLAGLLGVPADEMACIGDMGNDISMLQIAGVSIAMGNATEEVAAAAHFVTDTNEEDGWAHAMQRFVLPRGPASVQAGGAA</sequence>
<dbReference type="SUPFAM" id="SSF56784">
    <property type="entry name" value="HAD-like"/>
    <property type="match status" value="1"/>
</dbReference>
<dbReference type="PANTHER" id="PTHR10000">
    <property type="entry name" value="PHOSPHOSERINE PHOSPHATASE"/>
    <property type="match status" value="1"/>
</dbReference>
<dbReference type="SFLD" id="SFLDS00003">
    <property type="entry name" value="Haloacid_Dehalogenase"/>
    <property type="match status" value="1"/>
</dbReference>
<dbReference type="Gene3D" id="3.40.50.1000">
    <property type="entry name" value="HAD superfamily/HAD-like"/>
    <property type="match status" value="1"/>
</dbReference>
<dbReference type="Proteomes" id="UP000305654">
    <property type="component" value="Unassembled WGS sequence"/>
</dbReference>
<proteinExistence type="predicted"/>
<evidence type="ECO:0000313" key="1">
    <source>
        <dbReference type="EMBL" id="TLU72247.1"/>
    </source>
</evidence>
<reference evidence="1 2" key="1">
    <citation type="submission" date="2019-05" db="EMBL/GenBank/DDBJ databases">
        <authorList>
            <person name="Pankratov T."/>
            <person name="Grouzdev D."/>
        </authorList>
    </citation>
    <scope>NUCLEOTIDE SEQUENCE [LARGE SCALE GENOMIC DNA]</scope>
    <source>
        <strain evidence="1 2">KEBCLARHB70R</strain>
    </source>
</reference>
<dbReference type="GO" id="GO:0000287">
    <property type="term" value="F:magnesium ion binding"/>
    <property type="evidence" value="ECO:0007669"/>
    <property type="project" value="TreeGrafter"/>
</dbReference>
<evidence type="ECO:0000313" key="2">
    <source>
        <dbReference type="Proteomes" id="UP000305654"/>
    </source>
</evidence>